<dbReference type="SMART" id="SM00448">
    <property type="entry name" value="REC"/>
    <property type="match status" value="1"/>
</dbReference>
<dbReference type="SUPFAM" id="SSF52172">
    <property type="entry name" value="CheY-like"/>
    <property type="match status" value="1"/>
</dbReference>
<dbReference type="InterPro" id="IPR001789">
    <property type="entry name" value="Sig_transdc_resp-reg_receiver"/>
</dbReference>
<evidence type="ECO:0000313" key="4">
    <source>
        <dbReference type="EMBL" id="MCW9712654.1"/>
    </source>
</evidence>
<dbReference type="CDD" id="cd17534">
    <property type="entry name" value="REC_DC-like"/>
    <property type="match status" value="1"/>
</dbReference>
<evidence type="ECO:0000313" key="5">
    <source>
        <dbReference type="Proteomes" id="UP001207337"/>
    </source>
</evidence>
<dbReference type="PANTHER" id="PTHR44591:SF3">
    <property type="entry name" value="RESPONSE REGULATORY DOMAIN-CONTAINING PROTEIN"/>
    <property type="match status" value="1"/>
</dbReference>
<evidence type="ECO:0000259" key="3">
    <source>
        <dbReference type="PROSITE" id="PS50110"/>
    </source>
</evidence>
<feature type="domain" description="Response regulatory" evidence="3">
    <location>
        <begin position="19"/>
        <end position="134"/>
    </location>
</feature>
<evidence type="ECO:0000256" key="1">
    <source>
        <dbReference type="ARBA" id="ARBA00022553"/>
    </source>
</evidence>
<keyword evidence="1 2" id="KW-0597">Phosphoprotein</keyword>
<protein>
    <submittedName>
        <fullName evidence="4">Response regulator</fullName>
    </submittedName>
</protein>
<gene>
    <name evidence="4" type="ORF">LQ318_07035</name>
</gene>
<sequence>MKPFTDVHNKPHMKIMKKKVLIVEDERIISLLIERMVENMGHEVIHKVSSGEEAVTCALEEEPDIILMDIRLEGELNGIEAMSKIRENKNIPVIYISGNTDVLHQGKLNRSEYIDFLAKPVTLSELSRSFSLAS</sequence>
<dbReference type="Pfam" id="PF00072">
    <property type="entry name" value="Response_reg"/>
    <property type="match status" value="1"/>
</dbReference>
<evidence type="ECO:0000256" key="2">
    <source>
        <dbReference type="PROSITE-ProRule" id="PRU00169"/>
    </source>
</evidence>
<feature type="modified residue" description="4-aspartylphosphate" evidence="2">
    <location>
        <position position="69"/>
    </location>
</feature>
<name>A0ABT3PXR6_9BACT</name>
<dbReference type="PANTHER" id="PTHR44591">
    <property type="entry name" value="STRESS RESPONSE REGULATOR PROTEIN 1"/>
    <property type="match status" value="1"/>
</dbReference>
<dbReference type="Gene3D" id="3.40.50.2300">
    <property type="match status" value="1"/>
</dbReference>
<proteinExistence type="predicted"/>
<dbReference type="InterPro" id="IPR050595">
    <property type="entry name" value="Bact_response_regulator"/>
</dbReference>
<accession>A0ABT3PXR6</accession>
<organism evidence="4 5">
    <name type="scientific">Fodinibius salicampi</name>
    <dbReference type="NCBI Taxonomy" id="1920655"/>
    <lineage>
        <taxon>Bacteria</taxon>
        <taxon>Pseudomonadati</taxon>
        <taxon>Balneolota</taxon>
        <taxon>Balneolia</taxon>
        <taxon>Balneolales</taxon>
        <taxon>Balneolaceae</taxon>
        <taxon>Fodinibius</taxon>
    </lineage>
</organism>
<comment type="caution">
    <text evidence="4">The sequence shown here is derived from an EMBL/GenBank/DDBJ whole genome shotgun (WGS) entry which is preliminary data.</text>
</comment>
<dbReference type="Proteomes" id="UP001207337">
    <property type="component" value="Unassembled WGS sequence"/>
</dbReference>
<dbReference type="RefSeq" id="WP_265788765.1">
    <property type="nucleotide sequence ID" value="NZ_BAABRS010000001.1"/>
</dbReference>
<dbReference type="InterPro" id="IPR011006">
    <property type="entry name" value="CheY-like_superfamily"/>
</dbReference>
<dbReference type="EMBL" id="JAJNDC010000001">
    <property type="protein sequence ID" value="MCW9712654.1"/>
    <property type="molecule type" value="Genomic_DNA"/>
</dbReference>
<dbReference type="PROSITE" id="PS50110">
    <property type="entry name" value="RESPONSE_REGULATORY"/>
    <property type="match status" value="1"/>
</dbReference>
<reference evidence="4 5" key="1">
    <citation type="submission" date="2021-11" db="EMBL/GenBank/DDBJ databases">
        <title>Aliifidinibius sp. nov., a new bacterium isolated from saline soil.</title>
        <authorList>
            <person name="Galisteo C."/>
            <person name="De La Haba R."/>
            <person name="Sanchez-Porro C."/>
            <person name="Ventosa A."/>
        </authorList>
    </citation>
    <scope>NUCLEOTIDE SEQUENCE [LARGE SCALE GENOMIC DNA]</scope>
    <source>
        <strain evidence="4 5">KACC 190600</strain>
    </source>
</reference>
<keyword evidence="5" id="KW-1185">Reference proteome</keyword>